<dbReference type="InterPro" id="IPR027417">
    <property type="entry name" value="P-loop_NTPase"/>
</dbReference>
<organism evidence="1 2">
    <name type="scientific">Brachyspira aalborgi</name>
    <dbReference type="NCBI Taxonomy" id="29522"/>
    <lineage>
        <taxon>Bacteria</taxon>
        <taxon>Pseudomonadati</taxon>
        <taxon>Spirochaetota</taxon>
        <taxon>Spirochaetia</taxon>
        <taxon>Brachyspirales</taxon>
        <taxon>Brachyspiraceae</taxon>
        <taxon>Brachyspira</taxon>
    </lineage>
</organism>
<dbReference type="AlphaFoldDB" id="A0A5C8D2K5"/>
<dbReference type="Proteomes" id="UP000324638">
    <property type="component" value="Unassembled WGS sequence"/>
</dbReference>
<name>A0A5C8D2K5_9SPIR</name>
<evidence type="ECO:0000313" key="1">
    <source>
        <dbReference type="EMBL" id="TXJ19710.1"/>
    </source>
</evidence>
<proteinExistence type="predicted"/>
<gene>
    <name evidence="1" type="ORF">EPJ79_00705</name>
</gene>
<protein>
    <submittedName>
        <fullName evidence="1">Abortive infection protein</fullName>
    </submittedName>
</protein>
<dbReference type="RefSeq" id="WP_147738060.1">
    <property type="nucleotide sequence ID" value="NZ_SAXU01000001.1"/>
</dbReference>
<dbReference type="SUPFAM" id="SSF52540">
    <property type="entry name" value="P-loop containing nucleoside triphosphate hydrolases"/>
    <property type="match status" value="1"/>
</dbReference>
<dbReference type="Gene3D" id="3.40.50.300">
    <property type="entry name" value="P-loop containing nucleotide triphosphate hydrolases"/>
    <property type="match status" value="1"/>
</dbReference>
<accession>A0A5C8D2K5</accession>
<reference evidence="1 2" key="1">
    <citation type="journal article" date="1992" name="Lakartidningen">
        <title>[Penicillin V and not amoxicillin is the first choice preparation in acute otitis].</title>
        <authorList>
            <person name="Kamme C."/>
            <person name="Lundgren K."/>
            <person name="Prellner K."/>
        </authorList>
    </citation>
    <scope>NUCLEOTIDE SEQUENCE [LARGE SCALE GENOMIC DNA]</scope>
    <source>
        <strain evidence="1 2">513A</strain>
    </source>
</reference>
<sequence length="471" mass="55594">MLIKFSIENYKSIYDKLELDFTIKVNESNKKEVEENPFVIKINEDYISKLCLFYGHNGSGKTNIFEALFNLSLCNHNNSLLKLLYEPNCICEKGKESKFEIQFYSNKLNDSNEYSLYKYEIGIKNKDIENNNFTKKNIQITSEILKKGDDTIFERENNKLINNIITNDNKIMIPSNRTVLSFFRSIHTKEDEYFNNIINYFKLFELLPSATPSLKSLSNSDFIGEFSNRIYNKLDSLKILDFYIDLIKIADVGIDNMTFETKENDKKPLINFYNSLERDSNRKELSEDKKDELKLILKIIKRGIENNSFPPNRKQIFTYRNKWKKPFEEVESDGTKMYASHMFNIVIALKEGRLSLHDEFYGVQSDLIKTAFLLFTKNRYKEIEQTSQLFMTTHDIELMYFKYLLLEQIKFVVKDENKTYVYSASDIEGLDKNNLVECYRENKLGAKYFPRAYDIPTIISKNTEEKMKNES</sequence>
<comment type="caution">
    <text evidence="1">The sequence shown here is derived from an EMBL/GenBank/DDBJ whole genome shotgun (WGS) entry which is preliminary data.</text>
</comment>
<evidence type="ECO:0000313" key="2">
    <source>
        <dbReference type="Proteomes" id="UP000324638"/>
    </source>
</evidence>
<dbReference type="EMBL" id="SAXU01000001">
    <property type="protein sequence ID" value="TXJ19710.1"/>
    <property type="molecule type" value="Genomic_DNA"/>
</dbReference>